<keyword evidence="1" id="KW-1133">Transmembrane helix</keyword>
<dbReference type="AlphaFoldDB" id="A0A365Y0X1"/>
<feature type="transmembrane region" description="Helical" evidence="1">
    <location>
        <begin position="47"/>
        <end position="70"/>
    </location>
</feature>
<accession>A0A365Y0X1</accession>
<evidence type="ECO:0000313" key="3">
    <source>
        <dbReference type="Proteomes" id="UP000253410"/>
    </source>
</evidence>
<sequence>MRSTTAILQKIFTAQFYIQNTGFFLVLFYLMFGVVDSSSLLSYHQSLMMGFLEGHSFLLLVLLLWTLYLLKCTGFVMKTLQTRGYEFLYTTMGSMHKKQRLREWAFIHTAIYLPVLIYSGIAIVVGVKHHYYSTASIILIFNIAMCCWPLALYERKLHNPDTLFFTGHLQRWINRHIVKPPVLYFLYELFTQFPRRILSAKLISAALVWITFFLMQQGDYFDLRGLQLGVMVSVLLHLQLLTHHRVFDDTWLNFMENLPISTFRHYLRMTGIYVIIFLPEMIMITVNAYTKTDALSLLMVFCMALSLLMFFRTLLYFPKINNEIHVRYVLVTCFVVLFMILGHREWIAILILQLLSAIIFFKKYRQYEPYIESQG</sequence>
<keyword evidence="1" id="KW-0812">Transmembrane</keyword>
<feature type="transmembrane region" description="Helical" evidence="1">
    <location>
        <begin position="295"/>
        <end position="317"/>
    </location>
</feature>
<feature type="transmembrane region" description="Helical" evidence="1">
    <location>
        <begin position="347"/>
        <end position="364"/>
    </location>
</feature>
<feature type="transmembrane region" description="Helical" evidence="1">
    <location>
        <begin position="131"/>
        <end position="153"/>
    </location>
</feature>
<dbReference type="RefSeq" id="WP_113614852.1">
    <property type="nucleotide sequence ID" value="NZ_QFFJ01000001.1"/>
</dbReference>
<feature type="transmembrane region" description="Helical" evidence="1">
    <location>
        <begin position="12"/>
        <end position="35"/>
    </location>
</feature>
<evidence type="ECO:0000313" key="2">
    <source>
        <dbReference type="EMBL" id="RBL92253.1"/>
    </source>
</evidence>
<reference evidence="2 3" key="1">
    <citation type="submission" date="2018-05" db="EMBL/GenBank/DDBJ databases">
        <title>Chitinophaga sp. K3CV102501T nov., isolated from isolated from a monsoon evergreen broad-leaved forest soil.</title>
        <authorList>
            <person name="Lv Y."/>
        </authorList>
    </citation>
    <scope>NUCLEOTIDE SEQUENCE [LARGE SCALE GENOMIC DNA]</scope>
    <source>
        <strain evidence="2 3">GDMCC 1.1325</strain>
    </source>
</reference>
<gene>
    <name evidence="2" type="ORF">DF182_06565</name>
</gene>
<feature type="transmembrane region" description="Helical" evidence="1">
    <location>
        <begin position="324"/>
        <end position="341"/>
    </location>
</feature>
<feature type="transmembrane region" description="Helical" evidence="1">
    <location>
        <begin position="197"/>
        <end position="214"/>
    </location>
</feature>
<comment type="caution">
    <text evidence="2">The sequence shown here is derived from an EMBL/GenBank/DDBJ whole genome shotgun (WGS) entry which is preliminary data.</text>
</comment>
<feature type="transmembrane region" description="Helical" evidence="1">
    <location>
        <begin position="266"/>
        <end position="289"/>
    </location>
</feature>
<name>A0A365Y0X1_9BACT</name>
<dbReference type="OrthoDB" id="630586at2"/>
<evidence type="ECO:0000256" key="1">
    <source>
        <dbReference type="SAM" id="Phobius"/>
    </source>
</evidence>
<keyword evidence="1" id="KW-0472">Membrane</keyword>
<feature type="transmembrane region" description="Helical" evidence="1">
    <location>
        <begin position="104"/>
        <end position="125"/>
    </location>
</feature>
<organism evidence="2 3">
    <name type="scientific">Chitinophaga flava</name>
    <dbReference type="NCBI Taxonomy" id="2259036"/>
    <lineage>
        <taxon>Bacteria</taxon>
        <taxon>Pseudomonadati</taxon>
        <taxon>Bacteroidota</taxon>
        <taxon>Chitinophagia</taxon>
        <taxon>Chitinophagales</taxon>
        <taxon>Chitinophagaceae</taxon>
        <taxon>Chitinophaga</taxon>
    </lineage>
</organism>
<proteinExistence type="predicted"/>
<keyword evidence="3" id="KW-1185">Reference proteome</keyword>
<protein>
    <submittedName>
        <fullName evidence="2">Uncharacterized protein</fullName>
    </submittedName>
</protein>
<dbReference type="Proteomes" id="UP000253410">
    <property type="component" value="Unassembled WGS sequence"/>
</dbReference>
<dbReference type="EMBL" id="QFFJ01000001">
    <property type="protein sequence ID" value="RBL92253.1"/>
    <property type="molecule type" value="Genomic_DNA"/>
</dbReference>
<feature type="transmembrane region" description="Helical" evidence="1">
    <location>
        <begin position="226"/>
        <end position="246"/>
    </location>
</feature>